<dbReference type="InterPro" id="IPR001138">
    <property type="entry name" value="Zn2Cys6_DnaBD"/>
</dbReference>
<keyword evidence="6" id="KW-0539">Nucleus</keyword>
<evidence type="ECO:0000256" key="7">
    <source>
        <dbReference type="SAM" id="MobiDB-lite"/>
    </source>
</evidence>
<dbReference type="CDD" id="cd12148">
    <property type="entry name" value="fungal_TF_MHR"/>
    <property type="match status" value="1"/>
</dbReference>
<evidence type="ECO:0000256" key="1">
    <source>
        <dbReference type="ARBA" id="ARBA00004123"/>
    </source>
</evidence>
<dbReference type="InterPro" id="IPR036864">
    <property type="entry name" value="Zn2-C6_fun-type_DNA-bd_sf"/>
</dbReference>
<sequence length="618" mass="68589">MQQQQNGPSRRKRVSNACQRCRQHKIKCSGSRPCKTCTDRGCRCFFVSDDRNILVSERSLASLRKRVEYFEKNQQQNLNPSINSFAGADASSSTSCHPNPSFPLQPNNKSRESSIIFAQEQPSSQASDSLVDSTVVTNQNEPSPEKVSQEDTDVPNLLVSKQPNYMSDYSGRLRYLGHTSTWSFSYQVLQMASQSAGINTSPAASTQSHVDGQLYSIIPELQIGLDAAEISNLPALELALYYAQTAKFRTYPLYHLFEETDFSQNLHCFYQDPSDYAQTHGLWYVHYLVIMALGKSLLGKQAGMRPAGSELFSRALNLLPDAAYLSRDPVRATELFCSVALYLHCVDHRVAAHSYIGQAVRMAQSHGLHTDMPPALVGDRLAQHGRLLWWTAYTLDRRLSSLMGTPNTIHNEDISAPLPRISDSDLHSAALSIHVKLAKTLGSISITVYGPKEKLKDTFLSTIRRTLKCIGELGDELASFSTRSIGEISRVAAHLNLQYNQCIVLTTRPVLFHLYKQRLDSSPSSGEFLISPSIKELIQALTDSAVQIANILLQLKKFNLLDDFLPFDLETAYSAAFVLIMSSEIEAKHPLHEASLAALLDVFDTMVAGGNLVAFTES</sequence>
<keyword evidence="2" id="KW-0479">Metal-binding</keyword>
<evidence type="ECO:0000259" key="8">
    <source>
        <dbReference type="PROSITE" id="PS50048"/>
    </source>
</evidence>
<feature type="compositionally biased region" description="Polar residues" evidence="7">
    <location>
        <begin position="79"/>
        <end position="108"/>
    </location>
</feature>
<dbReference type="InterPro" id="IPR007219">
    <property type="entry name" value="XnlR_reg_dom"/>
</dbReference>
<feature type="compositionally biased region" description="Polar residues" evidence="7">
    <location>
        <begin position="120"/>
        <end position="142"/>
    </location>
</feature>
<dbReference type="GO" id="GO:0006351">
    <property type="term" value="P:DNA-templated transcription"/>
    <property type="evidence" value="ECO:0007669"/>
    <property type="project" value="InterPro"/>
</dbReference>
<dbReference type="PANTHER" id="PTHR47540:SF6">
    <property type="entry name" value="ZN(II)2CYS6 TRANSCRIPTION FACTOR (EUROFUNG)"/>
    <property type="match status" value="1"/>
</dbReference>
<protein>
    <recommendedName>
        <fullName evidence="8">Zn(2)-C6 fungal-type domain-containing protein</fullName>
    </recommendedName>
</protein>
<dbReference type="GO" id="GO:0043565">
    <property type="term" value="F:sequence-specific DNA binding"/>
    <property type="evidence" value="ECO:0007669"/>
    <property type="project" value="TreeGrafter"/>
</dbReference>
<dbReference type="PANTHER" id="PTHR47540">
    <property type="entry name" value="THIAMINE REPRESSIBLE GENES REGULATORY PROTEIN THI5"/>
    <property type="match status" value="1"/>
</dbReference>
<evidence type="ECO:0000256" key="6">
    <source>
        <dbReference type="ARBA" id="ARBA00023242"/>
    </source>
</evidence>
<organism evidence="9 10">
    <name type="scientific">Bionectria ochroleuca</name>
    <name type="common">Gliocladium roseum</name>
    <dbReference type="NCBI Taxonomy" id="29856"/>
    <lineage>
        <taxon>Eukaryota</taxon>
        <taxon>Fungi</taxon>
        <taxon>Dikarya</taxon>
        <taxon>Ascomycota</taxon>
        <taxon>Pezizomycotina</taxon>
        <taxon>Sordariomycetes</taxon>
        <taxon>Hypocreomycetidae</taxon>
        <taxon>Hypocreales</taxon>
        <taxon>Bionectriaceae</taxon>
        <taxon>Clonostachys</taxon>
    </lineage>
</organism>
<dbReference type="InterPro" id="IPR051711">
    <property type="entry name" value="Stress_Response_Reg"/>
</dbReference>
<accession>A0A8H7NC29</accession>
<dbReference type="GO" id="GO:0005634">
    <property type="term" value="C:nucleus"/>
    <property type="evidence" value="ECO:0007669"/>
    <property type="project" value="UniProtKB-SubCell"/>
</dbReference>
<evidence type="ECO:0000313" key="9">
    <source>
        <dbReference type="EMBL" id="KAF9752907.1"/>
    </source>
</evidence>
<feature type="region of interest" description="Disordered" evidence="7">
    <location>
        <begin position="79"/>
        <end position="152"/>
    </location>
</feature>
<dbReference type="CDD" id="cd00067">
    <property type="entry name" value="GAL4"/>
    <property type="match status" value="1"/>
</dbReference>
<dbReference type="EMBL" id="JADCTT010000004">
    <property type="protein sequence ID" value="KAF9752907.1"/>
    <property type="molecule type" value="Genomic_DNA"/>
</dbReference>
<dbReference type="GO" id="GO:0008270">
    <property type="term" value="F:zinc ion binding"/>
    <property type="evidence" value="ECO:0007669"/>
    <property type="project" value="InterPro"/>
</dbReference>
<dbReference type="PROSITE" id="PS00463">
    <property type="entry name" value="ZN2_CY6_FUNGAL_1"/>
    <property type="match status" value="1"/>
</dbReference>
<dbReference type="GO" id="GO:0000981">
    <property type="term" value="F:DNA-binding transcription factor activity, RNA polymerase II-specific"/>
    <property type="evidence" value="ECO:0007669"/>
    <property type="project" value="InterPro"/>
</dbReference>
<evidence type="ECO:0000256" key="5">
    <source>
        <dbReference type="ARBA" id="ARBA00023163"/>
    </source>
</evidence>
<evidence type="ECO:0000256" key="3">
    <source>
        <dbReference type="ARBA" id="ARBA00023015"/>
    </source>
</evidence>
<dbReference type="Pfam" id="PF04082">
    <property type="entry name" value="Fungal_trans"/>
    <property type="match status" value="1"/>
</dbReference>
<dbReference type="SUPFAM" id="SSF57701">
    <property type="entry name" value="Zn2/Cys6 DNA-binding domain"/>
    <property type="match status" value="1"/>
</dbReference>
<feature type="domain" description="Zn(2)-C6 fungal-type" evidence="8">
    <location>
        <begin position="17"/>
        <end position="46"/>
    </location>
</feature>
<reference evidence="9" key="1">
    <citation type="submission" date="2020-10" db="EMBL/GenBank/DDBJ databases">
        <title>High-Quality Genome Resource of Clonostachys rosea strain S41 by Oxford Nanopore Long-Read Sequencing.</title>
        <authorList>
            <person name="Wang H."/>
        </authorList>
    </citation>
    <scope>NUCLEOTIDE SEQUENCE</scope>
    <source>
        <strain evidence="9">S41</strain>
    </source>
</reference>
<evidence type="ECO:0000256" key="4">
    <source>
        <dbReference type="ARBA" id="ARBA00023125"/>
    </source>
</evidence>
<dbReference type="SMART" id="SM00906">
    <property type="entry name" value="Fungal_trans"/>
    <property type="match status" value="1"/>
</dbReference>
<proteinExistence type="predicted"/>
<dbReference type="Pfam" id="PF00172">
    <property type="entry name" value="Zn_clus"/>
    <property type="match status" value="1"/>
</dbReference>
<comment type="caution">
    <text evidence="9">The sequence shown here is derived from an EMBL/GenBank/DDBJ whole genome shotgun (WGS) entry which is preliminary data.</text>
</comment>
<dbReference type="Gene3D" id="4.10.240.10">
    <property type="entry name" value="Zn(2)-C6 fungal-type DNA-binding domain"/>
    <property type="match status" value="1"/>
</dbReference>
<dbReference type="SMART" id="SM00066">
    <property type="entry name" value="GAL4"/>
    <property type="match status" value="1"/>
</dbReference>
<comment type="subcellular location">
    <subcellularLocation>
        <location evidence="1">Nucleus</location>
    </subcellularLocation>
</comment>
<dbReference type="AlphaFoldDB" id="A0A8H7NC29"/>
<keyword evidence="5" id="KW-0804">Transcription</keyword>
<keyword evidence="3" id="KW-0805">Transcription regulation</keyword>
<evidence type="ECO:0000256" key="2">
    <source>
        <dbReference type="ARBA" id="ARBA00022723"/>
    </source>
</evidence>
<gene>
    <name evidence="9" type="ORF">IM811_011665</name>
</gene>
<name>A0A8H7NC29_BIOOC</name>
<dbReference type="Proteomes" id="UP000616885">
    <property type="component" value="Unassembled WGS sequence"/>
</dbReference>
<keyword evidence="4" id="KW-0238">DNA-binding</keyword>
<evidence type="ECO:0000313" key="10">
    <source>
        <dbReference type="Proteomes" id="UP000616885"/>
    </source>
</evidence>
<dbReference type="PROSITE" id="PS50048">
    <property type="entry name" value="ZN2_CY6_FUNGAL_2"/>
    <property type="match status" value="1"/>
</dbReference>
<dbReference type="GO" id="GO:0045944">
    <property type="term" value="P:positive regulation of transcription by RNA polymerase II"/>
    <property type="evidence" value="ECO:0007669"/>
    <property type="project" value="TreeGrafter"/>
</dbReference>